<keyword evidence="5 14" id="KW-0732">Signal</keyword>
<dbReference type="STRING" id="29655.A0A0K9NJ87"/>
<comment type="subcellular location">
    <subcellularLocation>
        <location evidence="1">Cell membrane</location>
        <topology evidence="1">Lipid-anchor</topology>
    </subcellularLocation>
</comment>
<evidence type="ECO:0000256" key="13">
    <source>
        <dbReference type="SAM" id="MobiDB-lite"/>
    </source>
</evidence>
<dbReference type="FunFam" id="2.40.70.10:FF:000012">
    <property type="entry name" value="Aspartyl protease family protein 1"/>
    <property type="match status" value="1"/>
</dbReference>
<keyword evidence="4 12" id="KW-0645">Protease</keyword>
<evidence type="ECO:0000256" key="2">
    <source>
        <dbReference type="ARBA" id="ARBA00007447"/>
    </source>
</evidence>
<name>A0A0K9NJ87_ZOSMR</name>
<dbReference type="AlphaFoldDB" id="A0A0K9NJ87"/>
<dbReference type="Pfam" id="PF14541">
    <property type="entry name" value="TAXi_C"/>
    <property type="match status" value="1"/>
</dbReference>
<keyword evidence="8" id="KW-0472">Membrane</keyword>
<gene>
    <name evidence="16" type="ORF">ZOSMA_90G00060</name>
</gene>
<feature type="active site" evidence="11">
    <location>
        <position position="336"/>
    </location>
</feature>
<evidence type="ECO:0000256" key="10">
    <source>
        <dbReference type="ARBA" id="ARBA00023288"/>
    </source>
</evidence>
<evidence type="ECO:0000256" key="1">
    <source>
        <dbReference type="ARBA" id="ARBA00004193"/>
    </source>
</evidence>
<evidence type="ECO:0000259" key="15">
    <source>
        <dbReference type="PROSITE" id="PS51767"/>
    </source>
</evidence>
<accession>A0A0K9NJ87</accession>
<organism evidence="16 17">
    <name type="scientific">Zostera marina</name>
    <name type="common">Eelgrass</name>
    <dbReference type="NCBI Taxonomy" id="29655"/>
    <lineage>
        <taxon>Eukaryota</taxon>
        <taxon>Viridiplantae</taxon>
        <taxon>Streptophyta</taxon>
        <taxon>Embryophyta</taxon>
        <taxon>Tracheophyta</taxon>
        <taxon>Spermatophyta</taxon>
        <taxon>Magnoliopsida</taxon>
        <taxon>Liliopsida</taxon>
        <taxon>Zosteraceae</taxon>
        <taxon>Zostera</taxon>
    </lineage>
</organism>
<feature type="chain" id="PRO_5005526871" description="Peptidase A1 domain-containing protein" evidence="14">
    <location>
        <begin position="26"/>
        <end position="528"/>
    </location>
</feature>
<dbReference type="SUPFAM" id="SSF50630">
    <property type="entry name" value="Acid proteases"/>
    <property type="match status" value="1"/>
</dbReference>
<comment type="caution">
    <text evidence="16">The sequence shown here is derived from an EMBL/GenBank/DDBJ whole genome shotgun (WGS) entry which is preliminary data.</text>
</comment>
<dbReference type="PRINTS" id="PR00792">
    <property type="entry name" value="PEPSIN"/>
</dbReference>
<dbReference type="Proteomes" id="UP000036987">
    <property type="component" value="Unassembled WGS sequence"/>
</dbReference>
<dbReference type="InterPro" id="IPR001461">
    <property type="entry name" value="Aspartic_peptidase_A1"/>
</dbReference>
<keyword evidence="9" id="KW-0325">Glycoprotein</keyword>
<evidence type="ECO:0000256" key="11">
    <source>
        <dbReference type="PIRSR" id="PIRSR601461-1"/>
    </source>
</evidence>
<keyword evidence="3" id="KW-1003">Cell membrane</keyword>
<evidence type="ECO:0000256" key="14">
    <source>
        <dbReference type="SAM" id="SignalP"/>
    </source>
</evidence>
<keyword evidence="7 12" id="KW-0378">Hydrolase</keyword>
<protein>
    <recommendedName>
        <fullName evidence="15">Peptidase A1 domain-containing protein</fullName>
    </recommendedName>
</protein>
<dbReference type="PROSITE" id="PS51767">
    <property type="entry name" value="PEPTIDASE_A1"/>
    <property type="match status" value="1"/>
</dbReference>
<dbReference type="Gene3D" id="2.40.70.10">
    <property type="entry name" value="Acid Proteases"/>
    <property type="match status" value="2"/>
</dbReference>
<dbReference type="PANTHER" id="PTHR13683">
    <property type="entry name" value="ASPARTYL PROTEASES"/>
    <property type="match status" value="1"/>
</dbReference>
<dbReference type="OMA" id="QFPVYDP"/>
<dbReference type="InterPro" id="IPR032861">
    <property type="entry name" value="TAXi_N"/>
</dbReference>
<feature type="compositionally biased region" description="Polar residues" evidence="13">
    <location>
        <begin position="464"/>
        <end position="481"/>
    </location>
</feature>
<evidence type="ECO:0000313" key="17">
    <source>
        <dbReference type="Proteomes" id="UP000036987"/>
    </source>
</evidence>
<feature type="active site" evidence="11">
    <location>
        <position position="130"/>
    </location>
</feature>
<keyword evidence="6 12" id="KW-0064">Aspartyl protease</keyword>
<evidence type="ECO:0000256" key="6">
    <source>
        <dbReference type="ARBA" id="ARBA00022750"/>
    </source>
</evidence>
<dbReference type="InterPro" id="IPR033121">
    <property type="entry name" value="PEPTIDASE_A1"/>
</dbReference>
<dbReference type="GO" id="GO:0004190">
    <property type="term" value="F:aspartic-type endopeptidase activity"/>
    <property type="evidence" value="ECO:0007669"/>
    <property type="project" value="UniProtKB-KW"/>
</dbReference>
<feature type="domain" description="Peptidase A1" evidence="15">
    <location>
        <begin position="112"/>
        <end position="456"/>
    </location>
</feature>
<evidence type="ECO:0000256" key="9">
    <source>
        <dbReference type="ARBA" id="ARBA00023180"/>
    </source>
</evidence>
<feature type="signal peptide" evidence="14">
    <location>
        <begin position="1"/>
        <end position="25"/>
    </location>
</feature>
<feature type="region of interest" description="Disordered" evidence="13">
    <location>
        <begin position="464"/>
        <end position="485"/>
    </location>
</feature>
<dbReference type="GO" id="GO:0005886">
    <property type="term" value="C:plasma membrane"/>
    <property type="evidence" value="ECO:0007669"/>
    <property type="project" value="UniProtKB-SubCell"/>
</dbReference>
<dbReference type="InterPro" id="IPR032799">
    <property type="entry name" value="TAXi_C"/>
</dbReference>
<keyword evidence="10" id="KW-0449">Lipoprotein</keyword>
<dbReference type="InterPro" id="IPR021109">
    <property type="entry name" value="Peptidase_aspartic_dom_sf"/>
</dbReference>
<evidence type="ECO:0000256" key="12">
    <source>
        <dbReference type="RuleBase" id="RU000454"/>
    </source>
</evidence>
<dbReference type="FunFam" id="2.40.70.10:FF:000014">
    <property type="entry name" value="Aspartyl protease family protein 1"/>
    <property type="match status" value="1"/>
</dbReference>
<evidence type="ECO:0000256" key="7">
    <source>
        <dbReference type="ARBA" id="ARBA00022801"/>
    </source>
</evidence>
<evidence type="ECO:0000256" key="8">
    <source>
        <dbReference type="ARBA" id="ARBA00023136"/>
    </source>
</evidence>
<sequence length="528" mass="58319">MSPLPSSSVVVVFLALLGFSWLTVSSESAVLAFDIHHRFSNNVRRWAEVNSWETGDVWPEEGSIHYYASLVAHDRALQYRRRGLATDDDRRTSLTFEDGNATIKLNNLGFLHYANISLGTPKLNFLVALDTGSDLLWVPCNCKNCAPTSNEDYGFKFSIYDTKSSKTSKMVPCSSSYCDRTNSCATQTDPCPYKVEYLTPNLSTSGVLVRDVLHLMTTEETKQKVVNANITFGCSKNQTGHFQSTASPNGLLGLGMEKLAIPSILASQGLTSDSFSMCFGLNSNVGRIQFGDNGTLDQYKTPLKLGVLRQKTYVAAIVGLQVGKILMVENTFTIVDTGSSFTTLANPLYTNLTNAFHSQITDKRYPSIQGIPFEYCYKLKADEMSINIPRINFQMEGGSDYPLLNPIVVIGLDNNQFIYCLGVTKDDRLPISIFGQNFMAGLQMVFNRENLVLGWKESDCSQAETNTSPNLATKTSPSPATSIVPKGDASDPTIIIPNTNPRIESFSAHARLRPMIIWGFLLAFLFFI</sequence>
<comment type="similarity">
    <text evidence="2 12">Belongs to the peptidase A1 family.</text>
</comment>
<evidence type="ECO:0000256" key="5">
    <source>
        <dbReference type="ARBA" id="ARBA00022729"/>
    </source>
</evidence>
<dbReference type="InterPro" id="IPR001969">
    <property type="entry name" value="Aspartic_peptidase_AS"/>
</dbReference>
<dbReference type="GO" id="GO:0006508">
    <property type="term" value="P:proteolysis"/>
    <property type="evidence" value="ECO:0007669"/>
    <property type="project" value="UniProtKB-KW"/>
</dbReference>
<proteinExistence type="inferred from homology"/>
<dbReference type="EMBL" id="LFYR01002125">
    <property type="protein sequence ID" value="KMZ56836.1"/>
    <property type="molecule type" value="Genomic_DNA"/>
</dbReference>
<dbReference type="PROSITE" id="PS00141">
    <property type="entry name" value="ASP_PROTEASE"/>
    <property type="match status" value="1"/>
</dbReference>
<keyword evidence="17" id="KW-1185">Reference proteome</keyword>
<evidence type="ECO:0000256" key="4">
    <source>
        <dbReference type="ARBA" id="ARBA00022670"/>
    </source>
</evidence>
<evidence type="ECO:0000313" key="16">
    <source>
        <dbReference type="EMBL" id="KMZ56836.1"/>
    </source>
</evidence>
<dbReference type="Pfam" id="PF14543">
    <property type="entry name" value="TAXi_N"/>
    <property type="match status" value="1"/>
</dbReference>
<reference evidence="17" key="1">
    <citation type="journal article" date="2016" name="Nature">
        <title>The genome of the seagrass Zostera marina reveals angiosperm adaptation to the sea.</title>
        <authorList>
            <person name="Olsen J.L."/>
            <person name="Rouze P."/>
            <person name="Verhelst B."/>
            <person name="Lin Y.-C."/>
            <person name="Bayer T."/>
            <person name="Collen J."/>
            <person name="Dattolo E."/>
            <person name="De Paoli E."/>
            <person name="Dittami S."/>
            <person name="Maumus F."/>
            <person name="Michel G."/>
            <person name="Kersting A."/>
            <person name="Lauritano C."/>
            <person name="Lohaus R."/>
            <person name="Toepel M."/>
            <person name="Tonon T."/>
            <person name="Vanneste K."/>
            <person name="Amirebrahimi M."/>
            <person name="Brakel J."/>
            <person name="Bostroem C."/>
            <person name="Chovatia M."/>
            <person name="Grimwood J."/>
            <person name="Jenkins J.W."/>
            <person name="Jueterbock A."/>
            <person name="Mraz A."/>
            <person name="Stam W.T."/>
            <person name="Tice H."/>
            <person name="Bornberg-Bauer E."/>
            <person name="Green P.J."/>
            <person name="Pearson G.A."/>
            <person name="Procaccini G."/>
            <person name="Duarte C.M."/>
            <person name="Schmutz J."/>
            <person name="Reusch T.B.H."/>
            <person name="Van de Peer Y."/>
        </authorList>
    </citation>
    <scope>NUCLEOTIDE SEQUENCE [LARGE SCALE GENOMIC DNA]</scope>
    <source>
        <strain evidence="17">cv. Finnish</strain>
    </source>
</reference>
<dbReference type="PANTHER" id="PTHR13683:SF826">
    <property type="entry name" value="ASPARTYL PROTEASE FAMILY PROTEIN 1"/>
    <property type="match status" value="1"/>
</dbReference>
<evidence type="ECO:0000256" key="3">
    <source>
        <dbReference type="ARBA" id="ARBA00022475"/>
    </source>
</evidence>
<dbReference type="OrthoDB" id="2747330at2759"/>